<dbReference type="SUPFAM" id="SSF53756">
    <property type="entry name" value="UDP-Glycosyltransferase/glycogen phosphorylase"/>
    <property type="match status" value="1"/>
</dbReference>
<accession>A0A258HH76</accession>
<reference evidence="2 3" key="1">
    <citation type="submission" date="2017-03" db="EMBL/GenBank/DDBJ databases">
        <title>Lifting the veil on microbial sulfur biogeochemistry in mining wastewaters.</title>
        <authorList>
            <person name="Kantor R.S."/>
            <person name="Colenbrander Nelson T."/>
            <person name="Marshall S."/>
            <person name="Bennett D."/>
            <person name="Apte S."/>
            <person name="Camacho D."/>
            <person name="Thomas B.C."/>
            <person name="Warren L.A."/>
            <person name="Banfield J.F."/>
        </authorList>
    </citation>
    <scope>NUCLEOTIDE SEQUENCE [LARGE SCALE GENOMIC DNA]</scope>
    <source>
        <strain evidence="2">32-68-21</strain>
    </source>
</reference>
<comment type="caution">
    <text evidence="2">The sequence shown here is derived from an EMBL/GenBank/DDBJ whole genome shotgun (WGS) entry which is preliminary data.</text>
</comment>
<evidence type="ECO:0000313" key="2">
    <source>
        <dbReference type="EMBL" id="OYX56340.1"/>
    </source>
</evidence>
<protein>
    <recommendedName>
        <fullName evidence="1">Glycosyl transferase family 1 domain-containing protein</fullName>
    </recommendedName>
</protein>
<proteinExistence type="predicted"/>
<evidence type="ECO:0000313" key="3">
    <source>
        <dbReference type="Proteomes" id="UP000216147"/>
    </source>
</evidence>
<evidence type="ECO:0000259" key="1">
    <source>
        <dbReference type="Pfam" id="PF00534"/>
    </source>
</evidence>
<dbReference type="CDD" id="cd03809">
    <property type="entry name" value="GT4_MtfB-like"/>
    <property type="match status" value="1"/>
</dbReference>
<sequence length="372" mass="41275">MREAFLQIGALFENTWTGIPNVVAALAEGALNDPDIKWGFLFDTLEVPEAWVREFLTRRSGLGGLGKLEALIWEKATINPRRAAEAVCIFPNIKPVRGFFGREASIIHDLSPLLTPQFHNQDNINHFANRIREDIATSDHLFCVSNATLGDVHSYFGVPRDRLSVIKLGVDFDPVDITAASLSFRPDLQVEPYIAVLGTLEPRKNGRIVLDYLAEQPHFANRFRTVFVGREGWLDGRKKLMDALAAAGVARDRVVFTGYVSETEKVALLLNASFCVYPSFFEGFGLPVLEAAALGVVTVCSNSSSIPEVAPQNCFFFNPQEGYEFARAMKFAELRAAQTRAAAQSLPDITARAEPYSWSRCYPAVAAWIKEQ</sequence>
<feature type="domain" description="Glycosyl transferase family 1" evidence="1">
    <location>
        <begin position="191"/>
        <end position="331"/>
    </location>
</feature>
<dbReference type="PANTHER" id="PTHR46401:SF8">
    <property type="entry name" value="BLL6006 PROTEIN"/>
    <property type="match status" value="1"/>
</dbReference>
<dbReference type="PANTHER" id="PTHR46401">
    <property type="entry name" value="GLYCOSYLTRANSFERASE WBBK-RELATED"/>
    <property type="match status" value="1"/>
</dbReference>
<gene>
    <name evidence="2" type="ORF">B7Y86_10370</name>
</gene>
<organism evidence="2 3">
    <name type="scientific">Brevundimonas subvibrioides</name>
    <dbReference type="NCBI Taxonomy" id="74313"/>
    <lineage>
        <taxon>Bacteria</taxon>
        <taxon>Pseudomonadati</taxon>
        <taxon>Pseudomonadota</taxon>
        <taxon>Alphaproteobacteria</taxon>
        <taxon>Caulobacterales</taxon>
        <taxon>Caulobacteraceae</taxon>
        <taxon>Brevundimonas</taxon>
    </lineage>
</organism>
<dbReference type="AlphaFoldDB" id="A0A258HH76"/>
<dbReference type="EMBL" id="NCEQ01000008">
    <property type="protein sequence ID" value="OYX56340.1"/>
    <property type="molecule type" value="Genomic_DNA"/>
</dbReference>
<dbReference type="Proteomes" id="UP000216147">
    <property type="component" value="Unassembled WGS sequence"/>
</dbReference>
<dbReference type="Gene3D" id="3.40.50.2000">
    <property type="entry name" value="Glycogen Phosphorylase B"/>
    <property type="match status" value="1"/>
</dbReference>
<dbReference type="InterPro" id="IPR001296">
    <property type="entry name" value="Glyco_trans_1"/>
</dbReference>
<dbReference type="Pfam" id="PF00534">
    <property type="entry name" value="Glycos_transf_1"/>
    <property type="match status" value="1"/>
</dbReference>
<name>A0A258HH76_9CAUL</name>
<dbReference type="GO" id="GO:0016757">
    <property type="term" value="F:glycosyltransferase activity"/>
    <property type="evidence" value="ECO:0007669"/>
    <property type="project" value="InterPro"/>
</dbReference>